<name>A0AAW1NZN8_9CHLO</name>
<accession>A0AAW1NZN8</accession>
<evidence type="ECO:0000313" key="1">
    <source>
        <dbReference type="EMBL" id="KAK9800828.1"/>
    </source>
</evidence>
<keyword evidence="2" id="KW-1185">Reference proteome</keyword>
<proteinExistence type="predicted"/>
<protein>
    <submittedName>
        <fullName evidence="1">Uncharacterized protein</fullName>
    </submittedName>
</protein>
<comment type="caution">
    <text evidence="1">The sequence shown here is derived from an EMBL/GenBank/DDBJ whole genome shotgun (WGS) entry which is preliminary data.</text>
</comment>
<dbReference type="AlphaFoldDB" id="A0AAW1NZN8"/>
<organism evidence="1 2">
    <name type="scientific">Symbiochloris irregularis</name>
    <dbReference type="NCBI Taxonomy" id="706552"/>
    <lineage>
        <taxon>Eukaryota</taxon>
        <taxon>Viridiplantae</taxon>
        <taxon>Chlorophyta</taxon>
        <taxon>core chlorophytes</taxon>
        <taxon>Trebouxiophyceae</taxon>
        <taxon>Trebouxiales</taxon>
        <taxon>Trebouxiaceae</taxon>
        <taxon>Symbiochloris</taxon>
    </lineage>
</organism>
<dbReference type="Proteomes" id="UP001465755">
    <property type="component" value="Unassembled WGS sequence"/>
</dbReference>
<reference evidence="1 2" key="1">
    <citation type="journal article" date="2024" name="Nat. Commun.">
        <title>Phylogenomics reveals the evolutionary origins of lichenization in chlorophyte algae.</title>
        <authorList>
            <person name="Puginier C."/>
            <person name="Libourel C."/>
            <person name="Otte J."/>
            <person name="Skaloud P."/>
            <person name="Haon M."/>
            <person name="Grisel S."/>
            <person name="Petersen M."/>
            <person name="Berrin J.G."/>
            <person name="Delaux P.M."/>
            <person name="Dal Grande F."/>
            <person name="Keller J."/>
        </authorList>
    </citation>
    <scope>NUCLEOTIDE SEQUENCE [LARGE SCALE GENOMIC DNA]</scope>
    <source>
        <strain evidence="1 2">SAG 2036</strain>
    </source>
</reference>
<evidence type="ECO:0000313" key="2">
    <source>
        <dbReference type="Proteomes" id="UP001465755"/>
    </source>
</evidence>
<gene>
    <name evidence="1" type="ORF">WJX73_004350</name>
</gene>
<dbReference type="EMBL" id="JALJOQ010000079">
    <property type="protein sequence ID" value="KAK9800828.1"/>
    <property type="molecule type" value="Genomic_DNA"/>
</dbReference>
<sequence length="101" mass="11221">MLAAAKTMLSKDSDPASVVFIEELVQRLPTITSSPAKILLTSGSWLLTGQQDFHASRLAKFADLHIRFGNILYMAALILVTHFSEHDASCIHQFLRLVLLK</sequence>